<evidence type="ECO:0000256" key="7">
    <source>
        <dbReference type="SAM" id="Phobius"/>
    </source>
</evidence>
<evidence type="ECO:0000256" key="4">
    <source>
        <dbReference type="ARBA" id="ARBA00022857"/>
    </source>
</evidence>
<reference evidence="9" key="1">
    <citation type="submission" date="2016-11" db="EMBL/GenBank/DDBJ databases">
        <title>The genome sequence of Colletotrichum cuscutae.</title>
        <authorList>
            <person name="Baroncelli R."/>
        </authorList>
    </citation>
    <scope>NUCLEOTIDE SEQUENCE</scope>
    <source>
        <strain evidence="9">IMI 304802</strain>
    </source>
</reference>
<dbReference type="SUPFAM" id="SSF51735">
    <property type="entry name" value="NAD(P)-binding Rossmann-fold domains"/>
    <property type="match status" value="1"/>
</dbReference>
<dbReference type="PROSITE" id="PS01162">
    <property type="entry name" value="QOR_ZETA_CRYSTAL"/>
    <property type="match status" value="1"/>
</dbReference>
<feature type="domain" description="Enoyl reductase (ER)" evidence="8">
    <location>
        <begin position="461"/>
        <end position="667"/>
    </location>
</feature>
<protein>
    <submittedName>
        <fullName evidence="9">Polyketide synthase</fullName>
    </submittedName>
</protein>
<dbReference type="InterPro" id="IPR013154">
    <property type="entry name" value="ADH-like_N"/>
</dbReference>
<name>A0AAI9VA15_9PEZI</name>
<gene>
    <name evidence="9" type="ORF">CCUS01_05676</name>
</gene>
<dbReference type="PANTHER" id="PTHR44154:SF1">
    <property type="entry name" value="QUINONE OXIDOREDUCTASE"/>
    <property type="match status" value="1"/>
</dbReference>
<sequence length="667" mass="72604">MPKNHLDLSTVLFTGTGASIFSIIQRSLLDNAHSTNSSLDMVKRAFLPPQPQSEGSSSERTSYHDESDSVDCSAAVPQKRKARRSGMWAIAGKLAFIPLAVGIFYLGRISHDMTPARPAEPISLGKCSPDWKESKARGCVYDFMLSTWMHPKCFNEELHEKYLGYMKWRNTTYWYERERINEAPFDVAASGEHGEIFTDGTIHHMHCSYVWDRITYASHFKPRVLDSLPGFSSPEVVYDAGPQYKLNATIIARPAAPSEGVSLTSQQINLLCEEESHPVVTEIEQTLRRLGHSITISNPGYDGPPAGSIVVSVIDLCRGDGYFHDMTKVKLDNLKSLLKTLRDTNSSLLWLSRPCQLGSVDPTFAPVLGIARTARVEVGVHFATMELDSITADSLKAVSQVASRLCSQHAALISNMGEDMEFSYSTGRILIPRCKWAPISRALASQTSISSTKMLQVSRPGALQTLKWVSRQLPDDIPSDHVKVDVHAAGLNFKDVVTAMGLIKPLAPRGLGCEASGIVMAIGGSVTNARVGDRVMVFAPEAACFSTEILVPAQLCIRIPDTLAFADAAGMPCIFTTIIRALVDKAGLRAGQTVLIHSAAGGVGIAAVQVARWIGARVYVTVGSDEKADFLIREWGVPTEQIFSSRDVSFVEGVKAATSGLVIILPK</sequence>
<dbReference type="InterPro" id="IPR020843">
    <property type="entry name" value="ER"/>
</dbReference>
<evidence type="ECO:0000313" key="9">
    <source>
        <dbReference type="EMBL" id="KAK1473069.1"/>
    </source>
</evidence>
<dbReference type="SUPFAM" id="SSF50129">
    <property type="entry name" value="GroES-like"/>
    <property type="match status" value="1"/>
</dbReference>
<dbReference type="PANTHER" id="PTHR44154">
    <property type="entry name" value="QUINONE OXIDOREDUCTASE"/>
    <property type="match status" value="1"/>
</dbReference>
<dbReference type="Gene3D" id="3.90.180.10">
    <property type="entry name" value="Medium-chain alcohol dehydrogenases, catalytic domain"/>
    <property type="match status" value="1"/>
</dbReference>
<dbReference type="InterPro" id="IPR036291">
    <property type="entry name" value="NAD(P)-bd_dom_sf"/>
</dbReference>
<accession>A0AAI9VA15</accession>
<feature type="region of interest" description="Disordered" evidence="6">
    <location>
        <begin position="47"/>
        <end position="77"/>
    </location>
</feature>
<dbReference type="InterPro" id="IPR051603">
    <property type="entry name" value="Zinc-ADH_QOR/CCCR"/>
</dbReference>
<comment type="subcellular location">
    <subcellularLocation>
        <location evidence="1">Cytoplasm</location>
    </subcellularLocation>
</comment>
<dbReference type="InterPro" id="IPR011032">
    <property type="entry name" value="GroES-like_sf"/>
</dbReference>
<evidence type="ECO:0000256" key="5">
    <source>
        <dbReference type="ARBA" id="ARBA00022884"/>
    </source>
</evidence>
<dbReference type="AlphaFoldDB" id="A0AAI9VA15"/>
<evidence type="ECO:0000256" key="2">
    <source>
        <dbReference type="ARBA" id="ARBA00011881"/>
    </source>
</evidence>
<evidence type="ECO:0000256" key="3">
    <source>
        <dbReference type="ARBA" id="ARBA00022490"/>
    </source>
</evidence>
<evidence type="ECO:0000256" key="6">
    <source>
        <dbReference type="SAM" id="MobiDB-lite"/>
    </source>
</evidence>
<dbReference type="GO" id="GO:0008270">
    <property type="term" value="F:zinc ion binding"/>
    <property type="evidence" value="ECO:0007669"/>
    <property type="project" value="InterPro"/>
</dbReference>
<dbReference type="EMBL" id="MPDP01000179">
    <property type="protein sequence ID" value="KAK1473069.1"/>
    <property type="molecule type" value="Genomic_DNA"/>
</dbReference>
<keyword evidence="3" id="KW-0963">Cytoplasm</keyword>
<comment type="subunit">
    <text evidence="2">Homotetramer.</text>
</comment>
<organism evidence="9 10">
    <name type="scientific">Colletotrichum cuscutae</name>
    <dbReference type="NCBI Taxonomy" id="1209917"/>
    <lineage>
        <taxon>Eukaryota</taxon>
        <taxon>Fungi</taxon>
        <taxon>Dikarya</taxon>
        <taxon>Ascomycota</taxon>
        <taxon>Pezizomycotina</taxon>
        <taxon>Sordariomycetes</taxon>
        <taxon>Hypocreomycetidae</taxon>
        <taxon>Glomerellales</taxon>
        <taxon>Glomerellaceae</taxon>
        <taxon>Colletotrichum</taxon>
        <taxon>Colletotrichum acutatum species complex</taxon>
    </lineage>
</organism>
<evidence type="ECO:0000259" key="8">
    <source>
        <dbReference type="SMART" id="SM00829"/>
    </source>
</evidence>
<keyword evidence="7" id="KW-0812">Transmembrane</keyword>
<evidence type="ECO:0000313" key="10">
    <source>
        <dbReference type="Proteomes" id="UP001239213"/>
    </source>
</evidence>
<proteinExistence type="predicted"/>
<evidence type="ECO:0000256" key="1">
    <source>
        <dbReference type="ARBA" id="ARBA00004496"/>
    </source>
</evidence>
<dbReference type="GO" id="GO:0003723">
    <property type="term" value="F:RNA binding"/>
    <property type="evidence" value="ECO:0007669"/>
    <property type="project" value="UniProtKB-KW"/>
</dbReference>
<dbReference type="GO" id="GO:0005737">
    <property type="term" value="C:cytoplasm"/>
    <property type="evidence" value="ECO:0007669"/>
    <property type="project" value="UniProtKB-SubCell"/>
</dbReference>
<keyword evidence="10" id="KW-1185">Reference proteome</keyword>
<dbReference type="GO" id="GO:0016491">
    <property type="term" value="F:oxidoreductase activity"/>
    <property type="evidence" value="ECO:0007669"/>
    <property type="project" value="InterPro"/>
</dbReference>
<keyword evidence="7" id="KW-0472">Membrane</keyword>
<keyword evidence="5" id="KW-0694">RNA-binding</keyword>
<dbReference type="SMART" id="SM00829">
    <property type="entry name" value="PKS_ER"/>
    <property type="match status" value="1"/>
</dbReference>
<feature type="transmembrane region" description="Helical" evidence="7">
    <location>
        <begin position="87"/>
        <end position="107"/>
    </location>
</feature>
<dbReference type="CDD" id="cd05195">
    <property type="entry name" value="enoyl_red"/>
    <property type="match status" value="1"/>
</dbReference>
<comment type="caution">
    <text evidence="9">The sequence shown here is derived from an EMBL/GenBank/DDBJ whole genome shotgun (WGS) entry which is preliminary data.</text>
</comment>
<keyword evidence="7" id="KW-1133">Transmembrane helix</keyword>
<dbReference type="InterPro" id="IPR002364">
    <property type="entry name" value="Quin_OxRdtase/zeta-crystal_CS"/>
</dbReference>
<dbReference type="Proteomes" id="UP001239213">
    <property type="component" value="Unassembled WGS sequence"/>
</dbReference>
<dbReference type="Pfam" id="PF08240">
    <property type="entry name" value="ADH_N"/>
    <property type="match status" value="1"/>
</dbReference>
<keyword evidence="4" id="KW-0521">NADP</keyword>